<dbReference type="InterPro" id="IPR002104">
    <property type="entry name" value="Integrase_catalytic"/>
</dbReference>
<dbReference type="InterPro" id="IPR011010">
    <property type="entry name" value="DNA_brk_join_enz"/>
</dbReference>
<gene>
    <name evidence="4" type="ORF">IM725_03815</name>
</gene>
<evidence type="ECO:0000259" key="3">
    <source>
        <dbReference type="Pfam" id="PF00589"/>
    </source>
</evidence>
<evidence type="ECO:0000256" key="2">
    <source>
        <dbReference type="SAM" id="MobiDB-lite"/>
    </source>
</evidence>
<keyword evidence="5" id="KW-1185">Reference proteome</keyword>
<evidence type="ECO:0000256" key="1">
    <source>
        <dbReference type="ARBA" id="ARBA00023172"/>
    </source>
</evidence>
<dbReference type="Proteomes" id="UP000715965">
    <property type="component" value="Unassembled WGS sequence"/>
</dbReference>
<reference evidence="4 5" key="1">
    <citation type="submission" date="2020-10" db="EMBL/GenBank/DDBJ databases">
        <title>Draft genome of Ramlibacter aquaticus LMG 30558.</title>
        <authorList>
            <person name="Props R."/>
        </authorList>
    </citation>
    <scope>NUCLEOTIDE SEQUENCE [LARGE SCALE GENOMIC DNA]</scope>
    <source>
        <strain evidence="4 5">LMG 30558</strain>
    </source>
</reference>
<comment type="caution">
    <text evidence="4">The sequence shown here is derived from an EMBL/GenBank/DDBJ whole genome shotgun (WGS) entry which is preliminary data.</text>
</comment>
<dbReference type="Gene3D" id="1.10.443.10">
    <property type="entry name" value="Intergrase catalytic core"/>
    <property type="match status" value="1"/>
</dbReference>
<organism evidence="4 5">
    <name type="scientific">Ramlibacter aquaticus</name>
    <dbReference type="NCBI Taxonomy" id="2780094"/>
    <lineage>
        <taxon>Bacteria</taxon>
        <taxon>Pseudomonadati</taxon>
        <taxon>Pseudomonadota</taxon>
        <taxon>Betaproteobacteria</taxon>
        <taxon>Burkholderiales</taxon>
        <taxon>Comamonadaceae</taxon>
        <taxon>Ramlibacter</taxon>
    </lineage>
</organism>
<dbReference type="Pfam" id="PF00589">
    <property type="entry name" value="Phage_integrase"/>
    <property type="match status" value="1"/>
</dbReference>
<keyword evidence="1" id="KW-0233">DNA recombination</keyword>
<feature type="domain" description="Tyr recombinase" evidence="3">
    <location>
        <begin position="36"/>
        <end position="135"/>
    </location>
</feature>
<protein>
    <submittedName>
        <fullName evidence="4">Tyrosine-type recombinase/integrase</fullName>
    </submittedName>
</protein>
<evidence type="ECO:0000313" key="4">
    <source>
        <dbReference type="EMBL" id="MBE7939699.1"/>
    </source>
</evidence>
<dbReference type="InterPro" id="IPR013762">
    <property type="entry name" value="Integrase-like_cat_sf"/>
</dbReference>
<sequence length="170" mass="19213">MRPAVRTHRSPAPPSAAKASRAGRWDSDVPPLSLAEVQLILACAREDYRAYFTVRFFTGMRTGEVHGLKWKYIGFERRLTLVRESIVPGDEDELKSEDSQRDIQMTQVVYEALRLQAKSTRKISDYVFCNLAGRRAPVLGCGVDFHGILTRHFHRKLTHPLCEPGGSRCG</sequence>
<name>A0ABR9SBH1_9BURK</name>
<dbReference type="SUPFAM" id="SSF56349">
    <property type="entry name" value="DNA breaking-rejoining enzymes"/>
    <property type="match status" value="1"/>
</dbReference>
<feature type="region of interest" description="Disordered" evidence="2">
    <location>
        <begin position="1"/>
        <end position="25"/>
    </location>
</feature>
<evidence type="ECO:0000313" key="5">
    <source>
        <dbReference type="Proteomes" id="UP000715965"/>
    </source>
</evidence>
<proteinExistence type="predicted"/>
<dbReference type="EMBL" id="JADDOJ010000009">
    <property type="protein sequence ID" value="MBE7939699.1"/>
    <property type="molecule type" value="Genomic_DNA"/>
</dbReference>
<accession>A0ABR9SBH1</accession>